<dbReference type="KEGG" id="amo:Anamo_1031"/>
<keyword evidence="3" id="KW-1185">Reference proteome</keyword>
<dbReference type="Pfam" id="PF11299">
    <property type="entry name" value="DUF3100"/>
    <property type="match status" value="1"/>
</dbReference>
<proteinExistence type="predicted"/>
<dbReference type="InterPro" id="IPR021450">
    <property type="entry name" value="DUF3100"/>
</dbReference>
<keyword evidence="1" id="KW-0812">Transmembrane</keyword>
<gene>
    <name evidence="2" type="ordered locus">Anamo_1031</name>
</gene>
<keyword evidence="1" id="KW-0472">Membrane</keyword>
<feature type="transmembrane region" description="Helical" evidence="1">
    <location>
        <begin position="12"/>
        <end position="35"/>
    </location>
</feature>
<protein>
    <recommendedName>
        <fullName evidence="4">DUF3100 domain-containing protein</fullName>
    </recommendedName>
</protein>
<dbReference type="PATRIC" id="fig|891968.3.peg.1013"/>
<feature type="transmembrane region" description="Helical" evidence="1">
    <location>
        <begin position="70"/>
        <end position="89"/>
    </location>
</feature>
<evidence type="ECO:0008006" key="4">
    <source>
        <dbReference type="Google" id="ProtNLM"/>
    </source>
</evidence>
<feature type="transmembrane region" description="Helical" evidence="1">
    <location>
        <begin position="41"/>
        <end position="63"/>
    </location>
</feature>
<name>I4BWJ9_ACEMN</name>
<feature type="transmembrane region" description="Helical" evidence="1">
    <location>
        <begin position="162"/>
        <end position="184"/>
    </location>
</feature>
<organism evidence="2 3">
    <name type="scientific">Acetomicrobium mobile (strain ATCC BAA-54 / DSM 13181 / JCM 12221 / NGA)</name>
    <name type="common">Anaerobaculum mobile</name>
    <dbReference type="NCBI Taxonomy" id="891968"/>
    <lineage>
        <taxon>Bacteria</taxon>
        <taxon>Thermotogati</taxon>
        <taxon>Synergistota</taxon>
        <taxon>Synergistia</taxon>
        <taxon>Synergistales</taxon>
        <taxon>Acetomicrobiaceae</taxon>
        <taxon>Acetomicrobium</taxon>
    </lineage>
</organism>
<evidence type="ECO:0000313" key="2">
    <source>
        <dbReference type="EMBL" id="AFM21656.1"/>
    </source>
</evidence>
<accession>I4BWJ9</accession>
<dbReference type="Proteomes" id="UP000006061">
    <property type="component" value="Chromosome"/>
</dbReference>
<dbReference type="EMBL" id="CP003198">
    <property type="protein sequence ID" value="AFM21656.1"/>
    <property type="molecule type" value="Genomic_DNA"/>
</dbReference>
<dbReference type="HOGENOM" id="CLU_072807_0_0_0"/>
<feature type="transmembrane region" description="Helical" evidence="1">
    <location>
        <begin position="240"/>
        <end position="258"/>
    </location>
</feature>
<evidence type="ECO:0000313" key="3">
    <source>
        <dbReference type="Proteomes" id="UP000006061"/>
    </source>
</evidence>
<sequence precursor="true">MHYIIEKVKKELKVYITALILVIISECIGTISFQVGWGKIVLFPMLFALIMAVILGPELVGFFKLEDCKAASTLVLIAITPFMAKLGILAGGNISKLVALGPALILQEFGNLGTMFLSIPVALLLGMKREAIGACYSINRETNLGLSIHAFGPDSPETRGTFAIYIIGSVIGTVYMGFLASLLASTNLFHPWALGMACGVGSGSMMAAATTTLAHIYPEYANDIFMLGGASDMLTGIDGIYMGMFIGIPLAVKLYEWLEPKIGIKKDRGGRISL</sequence>
<keyword evidence="1" id="KW-1133">Transmembrane helix</keyword>
<dbReference type="AlphaFoldDB" id="I4BWJ9"/>
<evidence type="ECO:0000256" key="1">
    <source>
        <dbReference type="SAM" id="Phobius"/>
    </source>
</evidence>
<dbReference type="STRING" id="891968.Anamo_1031"/>
<reference evidence="3" key="1">
    <citation type="journal article" date="2013" name="Stand. Genomic Sci.">
        <title>Complete genome sequence of the moderate thermophile Anaerobaculum mobile type strain (NGA(T)).</title>
        <authorList>
            <person name="Mavromatis K."/>
            <person name="Stackebrandt E."/>
            <person name="Held B."/>
            <person name="Lapidus A."/>
            <person name="Nolan M."/>
            <person name="Lucas S."/>
            <person name="Hammon N."/>
            <person name="Deshpande S."/>
            <person name="Cheng J.F."/>
            <person name="Tapia R."/>
            <person name="Goodwin L.A."/>
            <person name="Pitluck S."/>
            <person name="Liolios K."/>
            <person name="Pagani I."/>
            <person name="Ivanova N."/>
            <person name="Mikhailova N."/>
            <person name="Huntemann M."/>
            <person name="Pati A."/>
            <person name="Chen A."/>
            <person name="Palaniappan K."/>
            <person name="Land M."/>
            <person name="Rohde M."/>
            <person name="Spring S."/>
            <person name="Goker M."/>
            <person name="Woyke T."/>
            <person name="Detter J.C."/>
            <person name="Bristow J."/>
            <person name="Eisen J.A."/>
            <person name="Markowitz V."/>
            <person name="Hugenholtz P."/>
            <person name="Klenk H.P."/>
            <person name="Kyrpides N.C."/>
        </authorList>
    </citation>
    <scope>NUCLEOTIDE SEQUENCE</scope>
    <source>
        <strain evidence="3">ATCC BAA-54 / DSM 13181 / NGA</strain>
    </source>
</reference>
<dbReference type="eggNOG" id="ENOG502Z7NA">
    <property type="taxonomic scope" value="Bacteria"/>
</dbReference>